<dbReference type="AlphaFoldDB" id="T1ID41"/>
<dbReference type="EMBL" id="ACPB03021324">
    <property type="status" value="NOT_ANNOTATED_CDS"/>
    <property type="molecule type" value="Genomic_DNA"/>
</dbReference>
<dbReference type="InParanoid" id="T1ID41"/>
<keyword evidence="4" id="KW-1185">Reference proteome</keyword>
<sequence>MEYARLQLYIPDRFGHEKKFSIFERHQFWTSAAFILILYTAWTLYRIKRPTFSLMESIILQRMEDAYNEIINEKKESRKQEAETDIVETAIAENNNISIEKFSLDTNVFDNLNEELRNIEIADLLLNANDKKQLEDVTLMYDLNDEDLTENSSSDESSSNLWTDNDCNTVYHLSDDENNRSNDTEDSEIYSDTDDIEY</sequence>
<protein>
    <submittedName>
        <fullName evidence="3">Uncharacterized protein</fullName>
    </submittedName>
</protein>
<feature type="transmembrane region" description="Helical" evidence="2">
    <location>
        <begin position="28"/>
        <end position="45"/>
    </location>
</feature>
<dbReference type="EnsemblMetazoa" id="RPRC014211-RA">
    <property type="protein sequence ID" value="RPRC014211-PA"/>
    <property type="gene ID" value="RPRC014211"/>
</dbReference>
<evidence type="ECO:0000256" key="2">
    <source>
        <dbReference type="SAM" id="Phobius"/>
    </source>
</evidence>
<keyword evidence="2" id="KW-1133">Transmembrane helix</keyword>
<evidence type="ECO:0000313" key="3">
    <source>
        <dbReference type="EnsemblMetazoa" id="RPRC014211-PA"/>
    </source>
</evidence>
<feature type="region of interest" description="Disordered" evidence="1">
    <location>
        <begin position="172"/>
        <end position="198"/>
    </location>
</feature>
<feature type="compositionally biased region" description="Acidic residues" evidence="1">
    <location>
        <begin position="184"/>
        <end position="198"/>
    </location>
</feature>
<proteinExistence type="predicted"/>
<name>T1ID41_RHOPR</name>
<organism evidence="3 4">
    <name type="scientific">Rhodnius prolixus</name>
    <name type="common">Triatomid bug</name>
    <dbReference type="NCBI Taxonomy" id="13249"/>
    <lineage>
        <taxon>Eukaryota</taxon>
        <taxon>Metazoa</taxon>
        <taxon>Ecdysozoa</taxon>
        <taxon>Arthropoda</taxon>
        <taxon>Hexapoda</taxon>
        <taxon>Insecta</taxon>
        <taxon>Pterygota</taxon>
        <taxon>Neoptera</taxon>
        <taxon>Paraneoptera</taxon>
        <taxon>Hemiptera</taxon>
        <taxon>Heteroptera</taxon>
        <taxon>Panheteroptera</taxon>
        <taxon>Cimicomorpha</taxon>
        <taxon>Reduviidae</taxon>
        <taxon>Triatominae</taxon>
        <taxon>Rhodnius</taxon>
    </lineage>
</organism>
<accession>T1ID41</accession>
<keyword evidence="2" id="KW-0812">Transmembrane</keyword>
<evidence type="ECO:0000256" key="1">
    <source>
        <dbReference type="SAM" id="MobiDB-lite"/>
    </source>
</evidence>
<dbReference type="HOGENOM" id="CLU_1379683_0_0_1"/>
<dbReference type="Proteomes" id="UP000015103">
    <property type="component" value="Unassembled WGS sequence"/>
</dbReference>
<keyword evidence="2" id="KW-0472">Membrane</keyword>
<reference evidence="3" key="1">
    <citation type="submission" date="2015-05" db="UniProtKB">
        <authorList>
            <consortium name="EnsemblMetazoa"/>
        </authorList>
    </citation>
    <scope>IDENTIFICATION</scope>
</reference>
<feature type="compositionally biased region" description="Basic and acidic residues" evidence="1">
    <location>
        <begin position="173"/>
        <end position="183"/>
    </location>
</feature>
<evidence type="ECO:0000313" key="4">
    <source>
        <dbReference type="Proteomes" id="UP000015103"/>
    </source>
</evidence>
<dbReference type="VEuPathDB" id="VectorBase:RPRC014211"/>